<dbReference type="SUPFAM" id="SSF47413">
    <property type="entry name" value="lambda repressor-like DNA-binding domains"/>
    <property type="match status" value="1"/>
</dbReference>
<dbReference type="InterPro" id="IPR000843">
    <property type="entry name" value="HTH_LacI"/>
</dbReference>
<evidence type="ECO:0000256" key="1">
    <source>
        <dbReference type="ARBA" id="ARBA00023015"/>
    </source>
</evidence>
<reference evidence="6 7" key="1">
    <citation type="submission" date="2017-07" db="EMBL/GenBank/DDBJ databases">
        <title>Bifidobacterium novel species.</title>
        <authorList>
            <person name="Lugli G.A."/>
            <person name="Milani C."/>
            <person name="Duranti S."/>
            <person name="Mangifesta M."/>
        </authorList>
    </citation>
    <scope>NUCLEOTIDE SEQUENCE [LARGE SCALE GENOMIC DNA]</scope>
    <source>
        <strain evidence="7">Uis1B</strain>
    </source>
</reference>
<dbReference type="Gene3D" id="1.10.260.40">
    <property type="entry name" value="lambda repressor-like DNA-binding domains"/>
    <property type="match status" value="1"/>
</dbReference>
<keyword evidence="3" id="KW-0804">Transcription</keyword>
<evidence type="ECO:0000256" key="2">
    <source>
        <dbReference type="ARBA" id="ARBA00023125"/>
    </source>
</evidence>
<accession>A0A2N5J7K2</accession>
<dbReference type="InterPro" id="IPR010982">
    <property type="entry name" value="Lambda_DNA-bd_dom_sf"/>
</dbReference>
<dbReference type="SUPFAM" id="SSF53822">
    <property type="entry name" value="Periplasmic binding protein-like I"/>
    <property type="match status" value="1"/>
</dbReference>
<dbReference type="GO" id="GO:0000976">
    <property type="term" value="F:transcription cis-regulatory region binding"/>
    <property type="evidence" value="ECO:0007669"/>
    <property type="project" value="TreeGrafter"/>
</dbReference>
<name>A0A2N5J7K2_9BIFI</name>
<dbReference type="Proteomes" id="UP000235050">
    <property type="component" value="Unassembled WGS sequence"/>
</dbReference>
<dbReference type="PANTHER" id="PTHR30146">
    <property type="entry name" value="LACI-RELATED TRANSCRIPTIONAL REPRESSOR"/>
    <property type="match status" value="1"/>
</dbReference>
<dbReference type="InterPro" id="IPR028082">
    <property type="entry name" value="Peripla_BP_I"/>
</dbReference>
<dbReference type="PROSITE" id="PS50932">
    <property type="entry name" value="HTH_LACI_2"/>
    <property type="match status" value="1"/>
</dbReference>
<evidence type="ECO:0000313" key="6">
    <source>
        <dbReference type="EMBL" id="PLS30184.1"/>
    </source>
</evidence>
<gene>
    <name evidence="6" type="ORF">Uis1B_1975</name>
</gene>
<feature type="compositionally biased region" description="Basic and acidic residues" evidence="4">
    <location>
        <begin position="12"/>
        <end position="22"/>
    </location>
</feature>
<evidence type="ECO:0000313" key="7">
    <source>
        <dbReference type="Proteomes" id="UP000235050"/>
    </source>
</evidence>
<proteinExistence type="predicted"/>
<dbReference type="Pfam" id="PF00356">
    <property type="entry name" value="LacI"/>
    <property type="match status" value="1"/>
</dbReference>
<keyword evidence="7" id="KW-1185">Reference proteome</keyword>
<keyword evidence="2" id="KW-0238">DNA-binding</keyword>
<dbReference type="EMBL" id="NMWU01000040">
    <property type="protein sequence ID" value="PLS30184.1"/>
    <property type="molecule type" value="Genomic_DNA"/>
</dbReference>
<feature type="region of interest" description="Disordered" evidence="4">
    <location>
        <begin position="1"/>
        <end position="30"/>
    </location>
</feature>
<comment type="caution">
    <text evidence="6">The sequence shown here is derived from an EMBL/GenBank/DDBJ whole genome shotgun (WGS) entry which is preliminary data.</text>
</comment>
<dbReference type="Gene3D" id="3.40.50.2300">
    <property type="match status" value="2"/>
</dbReference>
<dbReference type="RefSeq" id="WP_101618005.1">
    <property type="nucleotide sequence ID" value="NZ_NMWU01000040.1"/>
</dbReference>
<keyword evidence="1" id="KW-0805">Transcription regulation</keyword>
<dbReference type="GO" id="GO:0003700">
    <property type="term" value="F:DNA-binding transcription factor activity"/>
    <property type="evidence" value="ECO:0007669"/>
    <property type="project" value="TreeGrafter"/>
</dbReference>
<dbReference type="CDD" id="cd01392">
    <property type="entry name" value="HTH_LacI"/>
    <property type="match status" value="1"/>
</dbReference>
<dbReference type="PROSITE" id="PS00356">
    <property type="entry name" value="HTH_LACI_1"/>
    <property type="match status" value="1"/>
</dbReference>
<sequence length="368" mass="39208">MTAAVPSAQESFTRESSSRESSSHGTKKATLAEVAATAGVSLATASKALNNQPRVSEETRRRVRDAAEKLSYIPNAQARSLISGRTNSIGVITSDLTGRFCTPILLGAEDELGVTSNTVLLCNARGDALLERNHLSFLLSRNVDGLLIVGDETNLRPHLDTPDHVPVVYAYAPSDDPDDCSIVCNNIEAGAMAVNHLISCGKRKIAIIGGSDTTSTTHDLLLGSPKAAQDRLQGAMQALHEADLEPAGPIRFSQWSESWGRAATRLLIDQGVDFDAVVCQSDEIARGCMDVLHGRGIDIPSQVAVIGHDNRSLLAPDADPPLTSIDNCTEEIGHVAARALLDAINGKPHHGTEYVSCRLVQRESTLPN</sequence>
<dbReference type="PANTHER" id="PTHR30146:SF109">
    <property type="entry name" value="HTH-TYPE TRANSCRIPTIONAL REGULATOR GALS"/>
    <property type="match status" value="1"/>
</dbReference>
<evidence type="ECO:0000259" key="5">
    <source>
        <dbReference type="PROSITE" id="PS50932"/>
    </source>
</evidence>
<evidence type="ECO:0000256" key="4">
    <source>
        <dbReference type="SAM" id="MobiDB-lite"/>
    </source>
</evidence>
<dbReference type="AlphaFoldDB" id="A0A2N5J7K2"/>
<organism evidence="6 7">
    <name type="scientific">Bifidobacterium margollesii</name>
    <dbReference type="NCBI Taxonomy" id="2020964"/>
    <lineage>
        <taxon>Bacteria</taxon>
        <taxon>Bacillati</taxon>
        <taxon>Actinomycetota</taxon>
        <taxon>Actinomycetes</taxon>
        <taxon>Bifidobacteriales</taxon>
        <taxon>Bifidobacteriaceae</taxon>
        <taxon>Bifidobacterium</taxon>
    </lineage>
</organism>
<protein>
    <submittedName>
        <fullName evidence="6">LacI family transcriptional regulator</fullName>
    </submittedName>
</protein>
<dbReference type="CDD" id="cd06288">
    <property type="entry name" value="PBP1_sucrose_transcription_regulator"/>
    <property type="match status" value="1"/>
</dbReference>
<dbReference type="SMART" id="SM00354">
    <property type="entry name" value="HTH_LACI"/>
    <property type="match status" value="1"/>
</dbReference>
<dbReference type="InterPro" id="IPR046335">
    <property type="entry name" value="LacI/GalR-like_sensor"/>
</dbReference>
<evidence type="ECO:0000256" key="3">
    <source>
        <dbReference type="ARBA" id="ARBA00023163"/>
    </source>
</evidence>
<feature type="domain" description="HTH lacI-type" evidence="5">
    <location>
        <begin position="29"/>
        <end position="83"/>
    </location>
</feature>
<dbReference type="Pfam" id="PF13377">
    <property type="entry name" value="Peripla_BP_3"/>
    <property type="match status" value="1"/>
</dbReference>
<dbReference type="OrthoDB" id="3467214at2"/>